<feature type="region of interest" description="Disordered" evidence="1">
    <location>
        <begin position="356"/>
        <end position="385"/>
    </location>
</feature>
<evidence type="ECO:0000256" key="1">
    <source>
        <dbReference type="SAM" id="MobiDB-lite"/>
    </source>
</evidence>
<gene>
    <name evidence="2" type="ORF">MM415B02511_0010</name>
</gene>
<dbReference type="AlphaFoldDB" id="A0A6M3L8K5"/>
<feature type="region of interest" description="Disordered" evidence="1">
    <location>
        <begin position="57"/>
        <end position="78"/>
    </location>
</feature>
<dbReference type="EMBL" id="MT142866">
    <property type="protein sequence ID" value="QJA89754.1"/>
    <property type="molecule type" value="Genomic_DNA"/>
</dbReference>
<accession>A0A6M3L8K5</accession>
<proteinExistence type="predicted"/>
<reference evidence="2" key="1">
    <citation type="submission" date="2020-03" db="EMBL/GenBank/DDBJ databases">
        <title>The deep terrestrial virosphere.</title>
        <authorList>
            <person name="Holmfeldt K."/>
            <person name="Nilsson E."/>
            <person name="Simone D."/>
            <person name="Lopez-Fernandez M."/>
            <person name="Wu X."/>
            <person name="de Brujin I."/>
            <person name="Lundin D."/>
            <person name="Andersson A."/>
            <person name="Bertilsson S."/>
            <person name="Dopson M."/>
        </authorList>
    </citation>
    <scope>NUCLEOTIDE SEQUENCE</scope>
    <source>
        <strain evidence="2">MM415B02511</strain>
    </source>
</reference>
<organism evidence="2">
    <name type="scientific">viral metagenome</name>
    <dbReference type="NCBI Taxonomy" id="1070528"/>
    <lineage>
        <taxon>unclassified sequences</taxon>
        <taxon>metagenomes</taxon>
        <taxon>organismal metagenomes</taxon>
    </lineage>
</organism>
<name>A0A6M3L8K5_9ZZZZ</name>
<sequence>MPMPNQLDILELIKALPKGGGNQGMQINPMGLLSALSQSTQQQNPLTALNALASSTRGGLESYQPKRTEPQDQSNWARFADMSRADAASRAGDVKREDENEKKAVEASLAELAELNKASGKVATFDQYLGIFLKNGLPLDRAKPMATTMFQEQTARMEAQRKTTLIDRAEKEGIKSLSWNERIAAGLKEEKPKNKVVDYFMPDKQGGYTKESVQIPEDAYNDTIKQIRSSGGFLRDRTEKKEKPQANVDEYGRTPKDLLMHRKSRLDHFNKNYEEDSMEEMEYVQQRIEEEKVPKEDIPRKTKLYKSEHKALAKKRSDTGYDAALYGWPQTRFQDDKTGEIVEIYRTPKGKIDVYGNPFPSVAKPDKPTKITTEPPPNGADTKDDIAIKPEAEKVLTPKEKQMSKAANKSPYLRTAAEQKVLQEASNQEIKNVLSTLPGIAEKITGTIYKGITPRKEDTAYLKRLWDMLLQGQKESREALGR</sequence>
<evidence type="ECO:0000313" key="2">
    <source>
        <dbReference type="EMBL" id="QJA89754.1"/>
    </source>
</evidence>
<protein>
    <submittedName>
        <fullName evidence="2">Uncharacterized protein</fullName>
    </submittedName>
</protein>